<dbReference type="SUPFAM" id="SSF88713">
    <property type="entry name" value="Glycoside hydrolase/deacetylase"/>
    <property type="match status" value="1"/>
</dbReference>
<dbReference type="EMBL" id="JAPQKR010000005">
    <property type="protein sequence ID" value="KAJ5216321.1"/>
    <property type="molecule type" value="Genomic_DNA"/>
</dbReference>
<reference evidence="9" key="2">
    <citation type="journal article" date="2023" name="IMA Fungus">
        <title>Comparative genomic study of the Penicillium genus elucidates a diverse pangenome and 15 lateral gene transfer events.</title>
        <authorList>
            <person name="Petersen C."/>
            <person name="Sorensen T."/>
            <person name="Nielsen M.R."/>
            <person name="Sondergaard T.E."/>
            <person name="Sorensen J.L."/>
            <person name="Fitzpatrick D.A."/>
            <person name="Frisvad J.C."/>
            <person name="Nielsen K.L."/>
        </authorList>
    </citation>
    <scope>NUCLEOTIDE SEQUENCE</scope>
    <source>
        <strain evidence="9">IBT 15544</strain>
    </source>
</reference>
<dbReference type="GeneID" id="83177091"/>
<keyword evidence="4" id="KW-0378">Hydrolase</keyword>
<dbReference type="CDD" id="cd10951">
    <property type="entry name" value="CE4_ClCDA_like"/>
    <property type="match status" value="1"/>
</dbReference>
<dbReference type="Proteomes" id="UP001150904">
    <property type="component" value="Unassembled WGS sequence"/>
</dbReference>
<proteinExistence type="predicted"/>
<evidence type="ECO:0000256" key="6">
    <source>
        <dbReference type="ARBA" id="ARBA00023285"/>
    </source>
</evidence>
<evidence type="ECO:0000256" key="5">
    <source>
        <dbReference type="ARBA" id="ARBA00023277"/>
    </source>
</evidence>
<dbReference type="AlphaFoldDB" id="A0A9W9TBD7"/>
<gene>
    <name evidence="9" type="ORF">N7498_002728</name>
</gene>
<accession>A0A9W9TBD7</accession>
<dbReference type="PANTHER" id="PTHR46471:SF2">
    <property type="entry name" value="CHITIN DEACETYLASE-RELATED"/>
    <property type="match status" value="1"/>
</dbReference>
<dbReference type="RefSeq" id="XP_058312134.1">
    <property type="nucleotide sequence ID" value="XM_058449790.1"/>
</dbReference>
<dbReference type="GO" id="GO:0016810">
    <property type="term" value="F:hydrolase activity, acting on carbon-nitrogen (but not peptide) bonds"/>
    <property type="evidence" value="ECO:0007669"/>
    <property type="project" value="InterPro"/>
</dbReference>
<evidence type="ECO:0000256" key="2">
    <source>
        <dbReference type="ARBA" id="ARBA00022723"/>
    </source>
</evidence>
<keyword evidence="5" id="KW-0119">Carbohydrate metabolism</keyword>
<evidence type="ECO:0000313" key="9">
    <source>
        <dbReference type="EMBL" id="KAJ5216321.1"/>
    </source>
</evidence>
<evidence type="ECO:0000256" key="4">
    <source>
        <dbReference type="ARBA" id="ARBA00022801"/>
    </source>
</evidence>
<dbReference type="OrthoDB" id="2125469at2759"/>
<evidence type="ECO:0000313" key="10">
    <source>
        <dbReference type="Proteomes" id="UP001150904"/>
    </source>
</evidence>
<dbReference type="InterPro" id="IPR002509">
    <property type="entry name" value="NODB_dom"/>
</dbReference>
<dbReference type="Gene3D" id="3.20.20.370">
    <property type="entry name" value="Glycoside hydrolase/deacetylase"/>
    <property type="match status" value="1"/>
</dbReference>
<comment type="caution">
    <text evidence="9">The sequence shown here is derived from an EMBL/GenBank/DDBJ whole genome shotgun (WGS) entry which is preliminary data.</text>
</comment>
<keyword evidence="3 7" id="KW-0732">Signal</keyword>
<dbReference type="GO" id="GO:0046872">
    <property type="term" value="F:metal ion binding"/>
    <property type="evidence" value="ECO:0007669"/>
    <property type="project" value="UniProtKB-KW"/>
</dbReference>
<reference evidence="9" key="1">
    <citation type="submission" date="2022-12" db="EMBL/GenBank/DDBJ databases">
        <authorList>
            <person name="Petersen C."/>
        </authorList>
    </citation>
    <scope>NUCLEOTIDE SEQUENCE</scope>
    <source>
        <strain evidence="9">IBT 15544</strain>
    </source>
</reference>
<dbReference type="GO" id="GO:0005975">
    <property type="term" value="P:carbohydrate metabolic process"/>
    <property type="evidence" value="ECO:0007669"/>
    <property type="project" value="InterPro"/>
</dbReference>
<protein>
    <recommendedName>
        <fullName evidence="8">NodB homology domain-containing protein</fullName>
    </recommendedName>
</protein>
<keyword evidence="6" id="KW-0170">Cobalt</keyword>
<feature type="signal peptide" evidence="7">
    <location>
        <begin position="1"/>
        <end position="19"/>
    </location>
</feature>
<keyword evidence="10" id="KW-1185">Reference proteome</keyword>
<evidence type="ECO:0000259" key="8">
    <source>
        <dbReference type="PROSITE" id="PS51677"/>
    </source>
</evidence>
<name>A0A9W9TBD7_9EURO</name>
<dbReference type="PROSITE" id="PS51677">
    <property type="entry name" value="NODB"/>
    <property type="match status" value="1"/>
</dbReference>
<comment type="cofactor">
    <cofactor evidence="1">
        <name>Co(2+)</name>
        <dbReference type="ChEBI" id="CHEBI:48828"/>
    </cofactor>
</comment>
<feature type="chain" id="PRO_5040941390" description="NodB homology domain-containing protein" evidence="7">
    <location>
        <begin position="20"/>
        <end position="268"/>
    </location>
</feature>
<evidence type="ECO:0000256" key="1">
    <source>
        <dbReference type="ARBA" id="ARBA00001941"/>
    </source>
</evidence>
<dbReference type="Pfam" id="PF01522">
    <property type="entry name" value="Polysacc_deac_1"/>
    <property type="match status" value="1"/>
</dbReference>
<keyword evidence="2" id="KW-0479">Metal-binding</keyword>
<organism evidence="9 10">
    <name type="scientific">Penicillium cinerascens</name>
    <dbReference type="NCBI Taxonomy" id="70096"/>
    <lineage>
        <taxon>Eukaryota</taxon>
        <taxon>Fungi</taxon>
        <taxon>Dikarya</taxon>
        <taxon>Ascomycota</taxon>
        <taxon>Pezizomycotina</taxon>
        <taxon>Eurotiomycetes</taxon>
        <taxon>Eurotiomycetidae</taxon>
        <taxon>Eurotiales</taxon>
        <taxon>Aspergillaceae</taxon>
        <taxon>Penicillium</taxon>
    </lineage>
</organism>
<feature type="domain" description="NodB homology" evidence="8">
    <location>
        <begin position="66"/>
        <end position="250"/>
    </location>
</feature>
<sequence length="268" mass="29523">MQLLAFLATVTLLAVLSSAAVIPRPQHELRSLFNASLQDHIQSRRDNIQTNQLPAGAVLNQCTVPGTVALTFDDGPYIYTPQLLDTLSAHHAVATFFLNGVNKGSIAAFPDLVRRTLAEGHQLGSHTWGHLSLPSLPYPSILDQMISLEDSLSALLGFYPTYMRFPYLQYDGVSLAAMAELGYRVIGASVDTKDYENDDPGLSWRSFEKFKTELNAGGTIVLAHDSHQTTAEVLVDNMLAEIERRGLKMVTVGECLGEPAEFWYRQGR</sequence>
<evidence type="ECO:0000256" key="7">
    <source>
        <dbReference type="SAM" id="SignalP"/>
    </source>
</evidence>
<evidence type="ECO:0000256" key="3">
    <source>
        <dbReference type="ARBA" id="ARBA00022729"/>
    </source>
</evidence>
<dbReference type="PANTHER" id="PTHR46471">
    <property type="entry name" value="CHITIN DEACETYLASE"/>
    <property type="match status" value="1"/>
</dbReference>
<dbReference type="InterPro" id="IPR011330">
    <property type="entry name" value="Glyco_hydro/deAcase_b/a-brl"/>
</dbReference>